<dbReference type="RefSeq" id="WP_204777115.1">
    <property type="nucleotide sequence ID" value="NZ_JACJJQ010000110.1"/>
</dbReference>
<evidence type="ECO:0000256" key="1">
    <source>
        <dbReference type="SAM" id="MobiDB-lite"/>
    </source>
</evidence>
<dbReference type="EMBL" id="JACJJQ010000110">
    <property type="protein sequence ID" value="MBM6754901.1"/>
    <property type="molecule type" value="Genomic_DNA"/>
</dbReference>
<name>A0ABS2ERQ0_9LACO</name>
<organism evidence="2 3">
    <name type="scientific">Limosilactobacillus alvi</name>
    <dbReference type="NCBI Taxonomy" id="990412"/>
    <lineage>
        <taxon>Bacteria</taxon>
        <taxon>Bacillati</taxon>
        <taxon>Bacillota</taxon>
        <taxon>Bacilli</taxon>
        <taxon>Lactobacillales</taxon>
        <taxon>Lactobacillaceae</taxon>
        <taxon>Limosilactobacillus</taxon>
    </lineage>
</organism>
<gene>
    <name evidence="2" type="ORF">H5993_09280</name>
</gene>
<dbReference type="InterPro" id="IPR032710">
    <property type="entry name" value="NTF2-like_dom_sf"/>
</dbReference>
<evidence type="ECO:0000313" key="2">
    <source>
        <dbReference type="EMBL" id="MBM6754901.1"/>
    </source>
</evidence>
<dbReference type="SUPFAM" id="SSF54427">
    <property type="entry name" value="NTF2-like"/>
    <property type="match status" value="1"/>
</dbReference>
<feature type="region of interest" description="Disordered" evidence="1">
    <location>
        <begin position="58"/>
        <end position="87"/>
    </location>
</feature>
<proteinExistence type="predicted"/>
<accession>A0ABS2ERQ0</accession>
<sequence length="87" mass="9717">IIDGPEVALRWHANLRNRGTGEPGEMSVFDHIVVQNGLITSYTEFLDTECFRRLMAGEPQPEFARQSNRPAGYSAEPRQPDATESLA</sequence>
<evidence type="ECO:0000313" key="3">
    <source>
        <dbReference type="Proteomes" id="UP000776629"/>
    </source>
</evidence>
<dbReference type="Proteomes" id="UP000776629">
    <property type="component" value="Unassembled WGS sequence"/>
</dbReference>
<protein>
    <submittedName>
        <fullName evidence="2">Nuclear transport factor 2 family protein</fullName>
    </submittedName>
</protein>
<feature type="non-terminal residue" evidence="2">
    <location>
        <position position="87"/>
    </location>
</feature>
<feature type="non-terminal residue" evidence="2">
    <location>
        <position position="1"/>
    </location>
</feature>
<keyword evidence="3" id="KW-1185">Reference proteome</keyword>
<reference evidence="2 3" key="1">
    <citation type="journal article" date="2021" name="Sci. Rep.">
        <title>The distribution of antibiotic resistance genes in chicken gut microbiota commensals.</title>
        <authorList>
            <person name="Juricova H."/>
            <person name="Matiasovicova J."/>
            <person name="Kubasova T."/>
            <person name="Cejkova D."/>
            <person name="Rychlik I."/>
        </authorList>
    </citation>
    <scope>NUCLEOTIDE SEQUENCE [LARGE SCALE GENOMIC DNA]</scope>
    <source>
        <strain evidence="2 3">An810</strain>
    </source>
</reference>
<dbReference type="Gene3D" id="3.10.450.50">
    <property type="match status" value="1"/>
</dbReference>
<comment type="caution">
    <text evidence="2">The sequence shown here is derived from an EMBL/GenBank/DDBJ whole genome shotgun (WGS) entry which is preliminary data.</text>
</comment>